<evidence type="ECO:0000256" key="4">
    <source>
        <dbReference type="ARBA" id="ARBA00023136"/>
    </source>
</evidence>
<feature type="compositionally biased region" description="Low complexity" evidence="5">
    <location>
        <begin position="484"/>
        <end position="509"/>
    </location>
</feature>
<evidence type="ECO:0000256" key="1">
    <source>
        <dbReference type="ARBA" id="ARBA00004141"/>
    </source>
</evidence>
<feature type="transmembrane region" description="Helical" evidence="6">
    <location>
        <begin position="246"/>
        <end position="275"/>
    </location>
</feature>
<gene>
    <name evidence="7" type="ORF">GYMLUDRAFT_45806</name>
</gene>
<dbReference type="PANTHER" id="PTHR23507:SF1">
    <property type="entry name" value="FI18259P1-RELATED"/>
    <property type="match status" value="1"/>
</dbReference>
<organism evidence="7 8">
    <name type="scientific">Collybiopsis luxurians FD-317 M1</name>
    <dbReference type="NCBI Taxonomy" id="944289"/>
    <lineage>
        <taxon>Eukaryota</taxon>
        <taxon>Fungi</taxon>
        <taxon>Dikarya</taxon>
        <taxon>Basidiomycota</taxon>
        <taxon>Agaricomycotina</taxon>
        <taxon>Agaricomycetes</taxon>
        <taxon>Agaricomycetidae</taxon>
        <taxon>Agaricales</taxon>
        <taxon>Marasmiineae</taxon>
        <taxon>Omphalotaceae</taxon>
        <taxon>Collybiopsis</taxon>
        <taxon>Collybiopsis luxurians</taxon>
    </lineage>
</organism>
<feature type="transmembrane region" description="Helical" evidence="6">
    <location>
        <begin position="443"/>
        <end position="464"/>
    </location>
</feature>
<feature type="compositionally biased region" description="Polar residues" evidence="5">
    <location>
        <begin position="9"/>
        <end position="24"/>
    </location>
</feature>
<dbReference type="GO" id="GO:0022857">
    <property type="term" value="F:transmembrane transporter activity"/>
    <property type="evidence" value="ECO:0007669"/>
    <property type="project" value="InterPro"/>
</dbReference>
<feature type="region of interest" description="Disordered" evidence="5">
    <location>
        <begin position="1"/>
        <end position="35"/>
    </location>
</feature>
<keyword evidence="3 6" id="KW-1133">Transmembrane helix</keyword>
<dbReference type="PANTHER" id="PTHR23507">
    <property type="entry name" value="ZGC:174356"/>
    <property type="match status" value="1"/>
</dbReference>
<feature type="transmembrane region" description="Helical" evidence="6">
    <location>
        <begin position="219"/>
        <end position="240"/>
    </location>
</feature>
<dbReference type="Gene3D" id="1.20.1250.20">
    <property type="entry name" value="MFS general substrate transporter like domains"/>
    <property type="match status" value="2"/>
</dbReference>
<evidence type="ECO:0008006" key="9">
    <source>
        <dbReference type="Google" id="ProtNLM"/>
    </source>
</evidence>
<feature type="region of interest" description="Disordered" evidence="5">
    <location>
        <begin position="54"/>
        <end position="73"/>
    </location>
</feature>
<reference evidence="7 8" key="1">
    <citation type="submission" date="2014-04" db="EMBL/GenBank/DDBJ databases">
        <title>Evolutionary Origins and Diversification of the Mycorrhizal Mutualists.</title>
        <authorList>
            <consortium name="DOE Joint Genome Institute"/>
            <consortium name="Mycorrhizal Genomics Consortium"/>
            <person name="Kohler A."/>
            <person name="Kuo A."/>
            <person name="Nagy L.G."/>
            <person name="Floudas D."/>
            <person name="Copeland A."/>
            <person name="Barry K.W."/>
            <person name="Cichocki N."/>
            <person name="Veneault-Fourrey C."/>
            <person name="LaButti K."/>
            <person name="Lindquist E.A."/>
            <person name="Lipzen A."/>
            <person name="Lundell T."/>
            <person name="Morin E."/>
            <person name="Murat C."/>
            <person name="Riley R."/>
            <person name="Ohm R."/>
            <person name="Sun H."/>
            <person name="Tunlid A."/>
            <person name="Henrissat B."/>
            <person name="Grigoriev I.V."/>
            <person name="Hibbett D.S."/>
            <person name="Martin F."/>
        </authorList>
    </citation>
    <scope>NUCLEOTIDE SEQUENCE [LARGE SCALE GENOMIC DNA]</scope>
    <source>
        <strain evidence="7 8">FD-317 M1</strain>
    </source>
</reference>
<dbReference type="Pfam" id="PF07690">
    <property type="entry name" value="MFS_1"/>
    <property type="match status" value="1"/>
</dbReference>
<dbReference type="InterPro" id="IPR036259">
    <property type="entry name" value="MFS_trans_sf"/>
</dbReference>
<name>A0A0D0CHC7_9AGAR</name>
<proteinExistence type="predicted"/>
<dbReference type="OrthoDB" id="3026777at2759"/>
<evidence type="ECO:0000256" key="5">
    <source>
        <dbReference type="SAM" id="MobiDB-lite"/>
    </source>
</evidence>
<dbReference type="GO" id="GO:0016020">
    <property type="term" value="C:membrane"/>
    <property type="evidence" value="ECO:0007669"/>
    <property type="project" value="UniProtKB-SubCell"/>
</dbReference>
<comment type="subcellular location">
    <subcellularLocation>
        <location evidence="1">Membrane</location>
        <topology evidence="1">Multi-pass membrane protein</topology>
    </subcellularLocation>
</comment>
<dbReference type="HOGENOM" id="CLU_017517_1_0_1"/>
<dbReference type="InterPro" id="IPR011701">
    <property type="entry name" value="MFS"/>
</dbReference>
<dbReference type="EMBL" id="KN834789">
    <property type="protein sequence ID" value="KIK57642.1"/>
    <property type="molecule type" value="Genomic_DNA"/>
</dbReference>
<feature type="compositionally biased region" description="Basic and acidic residues" evidence="5">
    <location>
        <begin position="54"/>
        <end position="64"/>
    </location>
</feature>
<evidence type="ECO:0000313" key="8">
    <source>
        <dbReference type="Proteomes" id="UP000053593"/>
    </source>
</evidence>
<protein>
    <recommendedName>
        <fullName evidence="9">MFS general substrate transporter</fullName>
    </recommendedName>
</protein>
<feature type="region of interest" description="Disordered" evidence="5">
    <location>
        <begin position="650"/>
        <end position="686"/>
    </location>
</feature>
<feature type="region of interest" description="Disordered" evidence="5">
    <location>
        <begin position="478"/>
        <end position="518"/>
    </location>
</feature>
<feature type="transmembrane region" description="Helical" evidence="6">
    <location>
        <begin position="317"/>
        <end position="337"/>
    </location>
</feature>
<feature type="transmembrane region" description="Helical" evidence="6">
    <location>
        <begin position="287"/>
        <end position="311"/>
    </location>
</feature>
<keyword evidence="8" id="KW-1185">Reference proteome</keyword>
<evidence type="ECO:0000256" key="6">
    <source>
        <dbReference type="SAM" id="Phobius"/>
    </source>
</evidence>
<feature type="transmembrane region" description="Helical" evidence="6">
    <location>
        <begin position="617"/>
        <end position="639"/>
    </location>
</feature>
<keyword evidence="2 6" id="KW-0812">Transmembrane</keyword>
<evidence type="ECO:0000256" key="3">
    <source>
        <dbReference type="ARBA" id="ARBA00022989"/>
    </source>
</evidence>
<keyword evidence="4 6" id="KW-0472">Membrane</keyword>
<dbReference type="SUPFAM" id="SSF103473">
    <property type="entry name" value="MFS general substrate transporter"/>
    <property type="match status" value="2"/>
</dbReference>
<dbReference type="Proteomes" id="UP000053593">
    <property type="component" value="Unassembled WGS sequence"/>
</dbReference>
<accession>A0A0D0CHC7</accession>
<sequence>MSRSRHQSSVRPDLSRSATLSVNPGENLILPDAPISQEETQLIHNLVHPHHGRDETLVEESHSDGEDEDGDIERRRQSRLPWYKKPSPMWMLVMLPITSIAMSATLAPKVEIYTDLACTQHMPEIAGNHTRSSMESSPILPSVPDINMFHHLHEDTEALSQAIDITTREPSNTCKSDPVVQAAVAKLAAVMTTSMGILSCLTTGWWSSFSDRHGRTTTLGISVVGLLLTDANFILVYFYSQFLPGGYWFLVLGPLIEGSMGGFTTAAAVIHAYLADTTTPATRSRTFSVNLGLIFVGFTVGPTLGGLLIRFSRQTISVFYMSSCVHLLYALMVWFIIPESNSKRKMQLSKAIYQEETESRRNSVGSGATIRVKRLFSFLSPLAVFSPIRVPVPGNPLKPPRRDWNLALLAISYAFAVSVMGSYPYTFQYAAATFNWSSEQLGYWLSLVGSARAFHLTVLLPLCIRLFKRKPVRVPASETEPLLSSASNTSPSTSTSSSRVSTASGSRSDSPSRLTEPHSSGFDLGLARFSLLVEIIAFILMGVIAHPIAFTTSAMLGSLGSGLSPALQSVALEIYNQRGGAESGRLFGALSVIQALSSQIIGPALYGLVFVKTVSTFLRTIFFVSVASATISLIFLSLVRLPRRHNVTEEAGHVSGHMSDPTLVDEEELGRDRGRKPAYSNDVHRA</sequence>
<feature type="transmembrane region" description="Helical" evidence="6">
    <location>
        <begin position="529"/>
        <end position="549"/>
    </location>
</feature>
<evidence type="ECO:0000313" key="7">
    <source>
        <dbReference type="EMBL" id="KIK57642.1"/>
    </source>
</evidence>
<feature type="transmembrane region" description="Helical" evidence="6">
    <location>
        <begin position="404"/>
        <end position="423"/>
    </location>
</feature>
<dbReference type="AlphaFoldDB" id="A0A0D0CHC7"/>
<evidence type="ECO:0000256" key="2">
    <source>
        <dbReference type="ARBA" id="ARBA00022692"/>
    </source>
</evidence>
<feature type="transmembrane region" description="Helical" evidence="6">
    <location>
        <begin position="89"/>
        <end position="107"/>
    </location>
</feature>
<feature type="transmembrane region" description="Helical" evidence="6">
    <location>
        <begin position="187"/>
        <end position="207"/>
    </location>
</feature>